<evidence type="ECO:0000256" key="4">
    <source>
        <dbReference type="ARBA" id="ARBA00022989"/>
    </source>
</evidence>
<feature type="compositionally biased region" description="Basic and acidic residues" evidence="6">
    <location>
        <begin position="739"/>
        <end position="755"/>
    </location>
</feature>
<dbReference type="InterPro" id="IPR050545">
    <property type="entry name" value="Mycobact_MmpL"/>
</dbReference>
<feature type="transmembrane region" description="Helical" evidence="7">
    <location>
        <begin position="317"/>
        <end position="342"/>
    </location>
</feature>
<dbReference type="PANTHER" id="PTHR33406">
    <property type="entry name" value="MEMBRANE PROTEIN MJ1562-RELATED"/>
    <property type="match status" value="1"/>
</dbReference>
<dbReference type="AlphaFoldDB" id="A0A0K2B0E3"/>
<feature type="transmembrane region" description="Helical" evidence="7">
    <location>
        <begin position="565"/>
        <end position="588"/>
    </location>
</feature>
<dbReference type="SUPFAM" id="SSF82866">
    <property type="entry name" value="Multidrug efflux transporter AcrB transmembrane domain"/>
    <property type="match status" value="2"/>
</dbReference>
<proteinExistence type="predicted"/>
<dbReference type="EMBL" id="CP012382">
    <property type="protein sequence ID" value="AKZ58855.1"/>
    <property type="molecule type" value="Genomic_DNA"/>
</dbReference>
<dbReference type="Gene3D" id="1.20.1640.10">
    <property type="entry name" value="Multidrug efflux transporter AcrB transmembrane domain"/>
    <property type="match status" value="2"/>
</dbReference>
<evidence type="ECO:0000256" key="7">
    <source>
        <dbReference type="SAM" id="Phobius"/>
    </source>
</evidence>
<feature type="transmembrane region" description="Helical" evidence="7">
    <location>
        <begin position="608"/>
        <end position="629"/>
    </location>
</feature>
<gene>
    <name evidence="9" type="ORF">SAM23877_5810</name>
</gene>
<keyword evidence="4 7" id="KW-1133">Transmembrane helix</keyword>
<feature type="transmembrane region" description="Helical" evidence="7">
    <location>
        <begin position="290"/>
        <end position="311"/>
    </location>
</feature>
<sequence>MGNGETRVRGMAARAGGWSARHRWAAVGIWVLFVVLAMGLGSAAGRVDVKDSDQLSGETHTAARIIEDAGIEEPASETVLVQAKDGGTKAQDAEFRAAVAAVMAAVEETGEVTGVTSPYDTKTISKDGRSALVQFDMRGESDTAGKRVEPVLKAVEGVQEEHGSLRIEEIGGASMMKTFDDAFGDDFKKAEYSAVPVALGILLVAFGALVAALVPVALAITAIMATMGLMGLVSHFQPMSETANSVMLLVGLAVGVDYCLFYLRREREERAAGRDARTALRIAAATSGRAIVVSGVTVCVAMGGMLFTGIAEFEAMGLASLMVVAVAMVGSVTVLPALLSLLGERVEKGRVPFLRRRRRNGAAEGSRFWTAVLDRVLAKPLLAAAVATGALLAVAAPALGMKTQNLTLDQEFGDSLPIVQTYNRVNEAFPGGSDPAEVVVKADDINAPEVREALAEFRERAVGSGASRGPVDVVMHDERNVALVYVPLVGGSDLDKAGESLDRLREEVRPATLGEVDGVEAPITGQVAGSKDFNDQIVGSVLPVFVFVVIFAFALMLLSFRSLTIALTSIVLNLLSVGAAYGILVAVFQHGWGASLVGAEGVGAIISWLPLFLFVILFGLSMDYHVFVVSRIREARLRGRTTGDAIRHGVVTTAGVVTSAAVIMVAVFAIFGTLSMQSMKQMGVGLAAAVLIDATVIRGVLLPAVMALLGERNWYLPKWLHRLPDLTHDETPEAVAPAVRDDEGERGERGERIGV</sequence>
<dbReference type="GO" id="GO:0005886">
    <property type="term" value="C:plasma membrane"/>
    <property type="evidence" value="ECO:0007669"/>
    <property type="project" value="UniProtKB-SubCell"/>
</dbReference>
<evidence type="ECO:0000256" key="1">
    <source>
        <dbReference type="ARBA" id="ARBA00004651"/>
    </source>
</evidence>
<evidence type="ECO:0000256" key="3">
    <source>
        <dbReference type="ARBA" id="ARBA00022692"/>
    </source>
</evidence>
<feature type="transmembrane region" description="Helical" evidence="7">
    <location>
        <begin position="537"/>
        <end position="558"/>
    </location>
</feature>
<protein>
    <submittedName>
        <fullName evidence="9">Integral membrane protein</fullName>
    </submittedName>
</protein>
<evidence type="ECO:0000313" key="10">
    <source>
        <dbReference type="Proteomes" id="UP000061018"/>
    </source>
</evidence>
<dbReference type="Proteomes" id="UP000061018">
    <property type="component" value="Chromosome"/>
</dbReference>
<keyword evidence="2" id="KW-1003">Cell membrane</keyword>
<dbReference type="InterPro" id="IPR000731">
    <property type="entry name" value="SSD"/>
</dbReference>
<evidence type="ECO:0000313" key="9">
    <source>
        <dbReference type="EMBL" id="AKZ58855.1"/>
    </source>
</evidence>
<feature type="domain" description="SSD" evidence="8">
    <location>
        <begin position="210"/>
        <end position="341"/>
    </location>
</feature>
<keyword evidence="3 7" id="KW-0812">Transmembrane</keyword>
<evidence type="ECO:0000256" key="5">
    <source>
        <dbReference type="ARBA" id="ARBA00023136"/>
    </source>
</evidence>
<dbReference type="RefSeq" id="WP_053138977.1">
    <property type="nucleotide sequence ID" value="NZ_CP012382.1"/>
</dbReference>
<feature type="transmembrane region" description="Helical" evidence="7">
    <location>
        <begin position="245"/>
        <end position="263"/>
    </location>
</feature>
<feature type="transmembrane region" description="Helical" evidence="7">
    <location>
        <begin position="376"/>
        <end position="399"/>
    </location>
</feature>
<dbReference type="InterPro" id="IPR004869">
    <property type="entry name" value="MMPL_dom"/>
</dbReference>
<dbReference type="PANTHER" id="PTHR33406:SF13">
    <property type="entry name" value="MEMBRANE PROTEIN YDFJ"/>
    <property type="match status" value="1"/>
</dbReference>
<feature type="transmembrane region" description="Helical" evidence="7">
    <location>
        <begin position="197"/>
        <end position="225"/>
    </location>
</feature>
<feature type="transmembrane region" description="Helical" evidence="7">
    <location>
        <begin position="650"/>
        <end position="674"/>
    </location>
</feature>
<organism evidence="9 10">
    <name type="scientific">Streptomyces ambofaciens (strain ATCC 23877 / 3486 / DSM 40053 / JCM 4204 / NBRC 12836 / NRRL B-2516)</name>
    <dbReference type="NCBI Taxonomy" id="278992"/>
    <lineage>
        <taxon>Bacteria</taxon>
        <taxon>Bacillati</taxon>
        <taxon>Actinomycetota</taxon>
        <taxon>Actinomycetes</taxon>
        <taxon>Kitasatosporales</taxon>
        <taxon>Streptomycetaceae</taxon>
        <taxon>Streptomyces</taxon>
    </lineage>
</organism>
<name>A0A0K2B0E3_STRA7</name>
<dbReference type="STRING" id="1889.SAM40697_5306"/>
<feature type="region of interest" description="Disordered" evidence="6">
    <location>
        <begin position="731"/>
        <end position="755"/>
    </location>
</feature>
<evidence type="ECO:0000256" key="6">
    <source>
        <dbReference type="SAM" id="MobiDB-lite"/>
    </source>
</evidence>
<feature type="transmembrane region" description="Helical" evidence="7">
    <location>
        <begin position="686"/>
        <end position="709"/>
    </location>
</feature>
<accession>A0A0K2B0E3</accession>
<reference evidence="10" key="1">
    <citation type="journal article" date="2015" name="J. Biotechnol.">
        <title>Complete genome sequence of Streptomyces ambofaciens ATCC 23877, the spiramycin producer.</title>
        <authorList>
            <person name="Thibessard A."/>
            <person name="Haas D."/>
            <person name="Gerbaud C."/>
            <person name="Aigle B."/>
            <person name="Lautru S."/>
            <person name="Pernodet J.L."/>
            <person name="Leblond P."/>
        </authorList>
    </citation>
    <scope>NUCLEOTIDE SEQUENCE [LARGE SCALE GENOMIC DNA]</scope>
    <source>
        <strain evidence="10">ATCC 23877 / 3486 / DSM 40053 / JCM 4204 / NBRC 12836 / NRRL B-2516</strain>
    </source>
</reference>
<comment type="subcellular location">
    <subcellularLocation>
        <location evidence="1">Cell membrane</location>
        <topology evidence="1">Multi-pass membrane protein</topology>
    </subcellularLocation>
</comment>
<dbReference type="PROSITE" id="PS50156">
    <property type="entry name" value="SSD"/>
    <property type="match status" value="1"/>
</dbReference>
<feature type="transmembrane region" description="Helical" evidence="7">
    <location>
        <begin position="24"/>
        <end position="44"/>
    </location>
</feature>
<dbReference type="Pfam" id="PF03176">
    <property type="entry name" value="MMPL"/>
    <property type="match status" value="2"/>
</dbReference>
<evidence type="ECO:0000256" key="2">
    <source>
        <dbReference type="ARBA" id="ARBA00022475"/>
    </source>
</evidence>
<dbReference type="KEGG" id="samb:SAM23877_5810"/>
<keyword evidence="5 7" id="KW-0472">Membrane</keyword>
<evidence type="ECO:0000259" key="8">
    <source>
        <dbReference type="PROSITE" id="PS50156"/>
    </source>
</evidence>